<dbReference type="AlphaFoldDB" id="A0A9D9NE81"/>
<dbReference type="Proteomes" id="UP000823603">
    <property type="component" value="Unassembled WGS sequence"/>
</dbReference>
<proteinExistence type="predicted"/>
<evidence type="ECO:0000313" key="1">
    <source>
        <dbReference type="EMBL" id="MBO8470371.1"/>
    </source>
</evidence>
<sequence length="174" mass="20289">MSCENNHEKRELKKIYGEKIEFPQDMLYVENGEIKNNTFVINNDYILLSYIDSSFCNKCHVRTFGFWEEIIDTCSLLGCNVIFIFSPRPDELKDVLSFLKSSFPYPVYVDANHEFKSTNNSIPNEIEYNTFLLDNKGFIKIVGNPLYSEPIWTLCKTVLYERKQCPLSSTQGHL</sequence>
<name>A0A9D9NE81_9BACT</name>
<reference evidence="1" key="2">
    <citation type="journal article" date="2021" name="PeerJ">
        <title>Extensive microbial diversity within the chicken gut microbiome revealed by metagenomics and culture.</title>
        <authorList>
            <person name="Gilroy R."/>
            <person name="Ravi A."/>
            <person name="Getino M."/>
            <person name="Pursley I."/>
            <person name="Horton D.L."/>
            <person name="Alikhan N.F."/>
            <person name="Baker D."/>
            <person name="Gharbi K."/>
            <person name="Hall N."/>
            <person name="Watson M."/>
            <person name="Adriaenssens E.M."/>
            <person name="Foster-Nyarko E."/>
            <person name="Jarju S."/>
            <person name="Secka A."/>
            <person name="Antonio M."/>
            <person name="Oren A."/>
            <person name="Chaudhuri R.R."/>
            <person name="La Ragione R."/>
            <person name="Hildebrand F."/>
            <person name="Pallen M.J."/>
        </authorList>
    </citation>
    <scope>NUCLEOTIDE SEQUENCE</scope>
    <source>
        <strain evidence="1">B2-22910</strain>
    </source>
</reference>
<organism evidence="1 2">
    <name type="scientific">Candidatus Cryptobacteroides faecavium</name>
    <dbReference type="NCBI Taxonomy" id="2840762"/>
    <lineage>
        <taxon>Bacteria</taxon>
        <taxon>Pseudomonadati</taxon>
        <taxon>Bacteroidota</taxon>
        <taxon>Bacteroidia</taxon>
        <taxon>Bacteroidales</taxon>
        <taxon>Candidatus Cryptobacteroides</taxon>
    </lineage>
</organism>
<gene>
    <name evidence="1" type="ORF">IAB82_01085</name>
</gene>
<evidence type="ECO:0008006" key="3">
    <source>
        <dbReference type="Google" id="ProtNLM"/>
    </source>
</evidence>
<accession>A0A9D9NE81</accession>
<dbReference type="EMBL" id="JADIMB010000010">
    <property type="protein sequence ID" value="MBO8470371.1"/>
    <property type="molecule type" value="Genomic_DNA"/>
</dbReference>
<comment type="caution">
    <text evidence="1">The sequence shown here is derived from an EMBL/GenBank/DDBJ whole genome shotgun (WGS) entry which is preliminary data.</text>
</comment>
<protein>
    <recommendedName>
        <fullName evidence="3">AhpC/TSA family protein</fullName>
    </recommendedName>
</protein>
<reference evidence="1" key="1">
    <citation type="submission" date="2020-10" db="EMBL/GenBank/DDBJ databases">
        <authorList>
            <person name="Gilroy R."/>
        </authorList>
    </citation>
    <scope>NUCLEOTIDE SEQUENCE</scope>
    <source>
        <strain evidence="1">B2-22910</strain>
    </source>
</reference>
<evidence type="ECO:0000313" key="2">
    <source>
        <dbReference type="Proteomes" id="UP000823603"/>
    </source>
</evidence>